<evidence type="ECO:0000313" key="2">
    <source>
        <dbReference type="Proteomes" id="UP000434172"/>
    </source>
</evidence>
<reference evidence="1 2" key="1">
    <citation type="submission" date="2019-12" db="EMBL/GenBank/DDBJ databases">
        <title>A genome sequence resource for the geographically widespread anthracnose pathogen Colletotrichum asianum.</title>
        <authorList>
            <person name="Meng Y."/>
        </authorList>
    </citation>
    <scope>NUCLEOTIDE SEQUENCE [LARGE SCALE GENOMIC DNA]</scope>
    <source>
        <strain evidence="1 2">ICMP 18580</strain>
    </source>
</reference>
<dbReference type="EMBL" id="WOWK01000044">
    <property type="protein sequence ID" value="KAF0324355.1"/>
    <property type="molecule type" value="Genomic_DNA"/>
</dbReference>
<dbReference type="AlphaFoldDB" id="A0A8H3ZUT3"/>
<comment type="caution">
    <text evidence="1">The sequence shown here is derived from an EMBL/GenBank/DDBJ whole genome shotgun (WGS) entry which is preliminary data.</text>
</comment>
<gene>
    <name evidence="1" type="ORF">GQ607_008304</name>
</gene>
<accession>A0A8H3ZUT3</accession>
<name>A0A8H3ZUT3_9PEZI</name>
<keyword evidence="2" id="KW-1185">Reference proteome</keyword>
<proteinExistence type="predicted"/>
<sequence>FIKYTYFILYREVSNTKKYTYIFLKYIIINYKILKEIILNRNKIFISNF</sequence>
<evidence type="ECO:0000313" key="1">
    <source>
        <dbReference type="EMBL" id="KAF0324355.1"/>
    </source>
</evidence>
<protein>
    <submittedName>
        <fullName evidence="1">Uncharacterized protein</fullName>
    </submittedName>
</protein>
<dbReference type="Proteomes" id="UP000434172">
    <property type="component" value="Unassembled WGS sequence"/>
</dbReference>
<feature type="non-terminal residue" evidence="1">
    <location>
        <position position="1"/>
    </location>
</feature>
<organism evidence="1 2">
    <name type="scientific">Colletotrichum asianum</name>
    <dbReference type="NCBI Taxonomy" id="702518"/>
    <lineage>
        <taxon>Eukaryota</taxon>
        <taxon>Fungi</taxon>
        <taxon>Dikarya</taxon>
        <taxon>Ascomycota</taxon>
        <taxon>Pezizomycotina</taxon>
        <taxon>Sordariomycetes</taxon>
        <taxon>Hypocreomycetidae</taxon>
        <taxon>Glomerellales</taxon>
        <taxon>Glomerellaceae</taxon>
        <taxon>Colletotrichum</taxon>
        <taxon>Colletotrichum gloeosporioides species complex</taxon>
    </lineage>
</organism>